<evidence type="ECO:0000256" key="1">
    <source>
        <dbReference type="ARBA" id="ARBA00004340"/>
    </source>
</evidence>
<evidence type="ECO:0000259" key="4">
    <source>
        <dbReference type="Pfam" id="PF20147"/>
    </source>
</evidence>
<evidence type="ECO:0000313" key="6">
    <source>
        <dbReference type="Proteomes" id="UP000789375"/>
    </source>
</evidence>
<dbReference type="InterPro" id="IPR045379">
    <property type="entry name" value="Crinkler_N"/>
</dbReference>
<dbReference type="EMBL" id="CAJVPP010012892">
    <property type="protein sequence ID" value="CAG8719162.1"/>
    <property type="molecule type" value="Genomic_DNA"/>
</dbReference>
<dbReference type="Proteomes" id="UP000789375">
    <property type="component" value="Unassembled WGS sequence"/>
</dbReference>
<sequence length="43" mass="5036">ENPYENVFIVDIEINKSISKLKNAIKKKKIPEFDNFATNKLKL</sequence>
<feature type="non-terminal residue" evidence="5">
    <location>
        <position position="1"/>
    </location>
</feature>
<keyword evidence="6" id="KW-1185">Reference proteome</keyword>
<dbReference type="GO" id="GO:0005576">
    <property type="term" value="C:extracellular region"/>
    <property type="evidence" value="ECO:0007669"/>
    <property type="project" value="UniProtKB-SubCell"/>
</dbReference>
<comment type="caution">
    <text evidence="5">The sequence shown here is derived from an EMBL/GenBank/DDBJ whole genome shotgun (WGS) entry which is preliminary data.</text>
</comment>
<protein>
    <submittedName>
        <fullName evidence="5">13364_t:CDS:1</fullName>
    </submittedName>
</protein>
<name>A0A9N9I3K5_FUNMO</name>
<proteinExistence type="predicted"/>
<organism evidence="5 6">
    <name type="scientific">Funneliformis mosseae</name>
    <name type="common">Endomycorrhizal fungus</name>
    <name type="synonym">Glomus mosseae</name>
    <dbReference type="NCBI Taxonomy" id="27381"/>
    <lineage>
        <taxon>Eukaryota</taxon>
        <taxon>Fungi</taxon>
        <taxon>Fungi incertae sedis</taxon>
        <taxon>Mucoromycota</taxon>
        <taxon>Glomeromycotina</taxon>
        <taxon>Glomeromycetes</taxon>
        <taxon>Glomerales</taxon>
        <taxon>Glomeraceae</taxon>
        <taxon>Funneliformis</taxon>
    </lineage>
</organism>
<keyword evidence="3" id="KW-0964">Secreted</keyword>
<dbReference type="AlphaFoldDB" id="A0A9N9I3K5"/>
<accession>A0A9N9I3K5</accession>
<evidence type="ECO:0000313" key="5">
    <source>
        <dbReference type="EMBL" id="CAG8719162.1"/>
    </source>
</evidence>
<reference evidence="5" key="1">
    <citation type="submission" date="2021-06" db="EMBL/GenBank/DDBJ databases">
        <authorList>
            <person name="Kallberg Y."/>
            <person name="Tangrot J."/>
            <person name="Rosling A."/>
        </authorList>
    </citation>
    <scope>NUCLEOTIDE SEQUENCE</scope>
    <source>
        <strain evidence="5">87-6 pot B 2015</strain>
    </source>
</reference>
<comment type="subcellular location">
    <subcellularLocation>
        <location evidence="1">Host cell</location>
    </subcellularLocation>
    <subcellularLocation>
        <location evidence="2">Secreted</location>
    </subcellularLocation>
</comment>
<gene>
    <name evidence="5" type="ORF">FMOSSE_LOCUS14860</name>
</gene>
<evidence type="ECO:0000256" key="3">
    <source>
        <dbReference type="ARBA" id="ARBA00022525"/>
    </source>
</evidence>
<evidence type="ECO:0000256" key="2">
    <source>
        <dbReference type="ARBA" id="ARBA00004613"/>
    </source>
</evidence>
<dbReference type="Pfam" id="PF20147">
    <property type="entry name" value="Crinkler"/>
    <property type="match status" value="1"/>
</dbReference>
<dbReference type="GO" id="GO:0043657">
    <property type="term" value="C:host cell"/>
    <property type="evidence" value="ECO:0007669"/>
    <property type="project" value="UniProtKB-SubCell"/>
</dbReference>
<feature type="domain" description="Crinkler effector protein N-terminal" evidence="4">
    <location>
        <begin position="4"/>
        <end position="43"/>
    </location>
</feature>